<dbReference type="GO" id="GO:0005524">
    <property type="term" value="F:ATP binding"/>
    <property type="evidence" value="ECO:0007669"/>
    <property type="project" value="InterPro"/>
</dbReference>
<proteinExistence type="predicted"/>
<organism evidence="2 3">
    <name type="scientific">Aerophobetes bacterium</name>
    <dbReference type="NCBI Taxonomy" id="2030807"/>
    <lineage>
        <taxon>Bacteria</taxon>
        <taxon>Candidatus Aerophobota</taxon>
    </lineage>
</organism>
<dbReference type="NCBIfam" id="TIGR00678">
    <property type="entry name" value="holB"/>
    <property type="match status" value="1"/>
</dbReference>
<dbReference type="PRINTS" id="PR00300">
    <property type="entry name" value="CLPPROTEASEA"/>
</dbReference>
<dbReference type="GO" id="GO:0006261">
    <property type="term" value="P:DNA-templated DNA replication"/>
    <property type="evidence" value="ECO:0007669"/>
    <property type="project" value="TreeGrafter"/>
</dbReference>
<dbReference type="PANTHER" id="PTHR11669">
    <property type="entry name" value="REPLICATION FACTOR C / DNA POLYMERASE III GAMMA-TAU SUBUNIT"/>
    <property type="match status" value="1"/>
</dbReference>
<feature type="domain" description="AAA+ ATPase" evidence="1">
    <location>
        <begin position="25"/>
        <end position="166"/>
    </location>
</feature>
<gene>
    <name evidence="2" type="primary">holB</name>
    <name evidence="2" type="ORF">DRJ04_08200</name>
</gene>
<dbReference type="Gene3D" id="3.40.50.300">
    <property type="entry name" value="P-loop containing nucleotide triphosphate hydrolases"/>
    <property type="match status" value="1"/>
</dbReference>
<accession>A0A662D7F6</accession>
<keyword evidence="2" id="KW-0548">Nucleotidyltransferase</keyword>
<evidence type="ECO:0000313" key="3">
    <source>
        <dbReference type="Proteomes" id="UP000280417"/>
    </source>
</evidence>
<dbReference type="Pfam" id="PF13177">
    <property type="entry name" value="DNA_pol3_delta2"/>
    <property type="match status" value="1"/>
</dbReference>
<name>A0A662D7F6_UNCAE</name>
<keyword evidence="2" id="KW-0808">Transferase</keyword>
<dbReference type="PANTHER" id="PTHR11669:SF8">
    <property type="entry name" value="DNA POLYMERASE III SUBUNIT DELTA"/>
    <property type="match status" value="1"/>
</dbReference>
<dbReference type="GO" id="GO:0003887">
    <property type="term" value="F:DNA-directed DNA polymerase activity"/>
    <property type="evidence" value="ECO:0007669"/>
    <property type="project" value="UniProtKB-EC"/>
</dbReference>
<dbReference type="InterPro" id="IPR001270">
    <property type="entry name" value="ClpA/B"/>
</dbReference>
<dbReference type="EC" id="2.7.7.7" evidence="2"/>
<dbReference type="SUPFAM" id="SSF52540">
    <property type="entry name" value="P-loop containing nucleoside triphosphate hydrolases"/>
    <property type="match status" value="1"/>
</dbReference>
<comment type="caution">
    <text evidence="2">The sequence shown here is derived from an EMBL/GenBank/DDBJ whole genome shotgun (WGS) entry which is preliminary data.</text>
</comment>
<dbReference type="FunFam" id="3.40.50.300:FF:001255">
    <property type="entry name" value="DNA polymerase III subunit delta"/>
    <property type="match status" value="1"/>
</dbReference>
<dbReference type="InterPro" id="IPR004622">
    <property type="entry name" value="DNA_pol_HolB"/>
</dbReference>
<dbReference type="Proteomes" id="UP000280417">
    <property type="component" value="Unassembled WGS sequence"/>
</dbReference>
<dbReference type="InterPro" id="IPR003593">
    <property type="entry name" value="AAA+_ATPase"/>
</dbReference>
<dbReference type="SMART" id="SM00382">
    <property type="entry name" value="AAA"/>
    <property type="match status" value="1"/>
</dbReference>
<evidence type="ECO:0000313" key="2">
    <source>
        <dbReference type="EMBL" id="RLE11365.1"/>
    </source>
</evidence>
<sequence length="328" mass="37391">MNFKDIRGQKSALEKIRADIKRKKLSGAYLFTGPPGVGKQMTAISFAKALNCKMDSLNGCDRCSSCVKMEKMNHPNLRIINPEGESIKIEQIRNLKTESSFRVYEGRKKVWIINEAEKLTPQAANSLLKILEEPPGYLIIILITHIPGFLPPTILSRCRVVEFSSLSCQDISEILKNKVDMPAHLIPLISQLAQGSMSEALKLVRKEEIFQEREIIFKLIQKRKSLSGEVFRLSERWSTENSSDIETLLNIVLLFLRDLLMIKIAPDVPVFNHDKANELVNIKDTYSLSQLYKGIEAVKKSKFFIQANVSCQLALEVMWMKILYPEYT</sequence>
<dbReference type="AlphaFoldDB" id="A0A662D7F6"/>
<dbReference type="InterPro" id="IPR027417">
    <property type="entry name" value="P-loop_NTPase"/>
</dbReference>
<reference evidence="2 3" key="1">
    <citation type="submission" date="2018-06" db="EMBL/GenBank/DDBJ databases">
        <title>Extensive metabolic versatility and redundancy in microbially diverse, dynamic hydrothermal sediments.</title>
        <authorList>
            <person name="Dombrowski N."/>
            <person name="Teske A."/>
            <person name="Baker B.J."/>
        </authorList>
    </citation>
    <scope>NUCLEOTIDE SEQUENCE [LARGE SCALE GENOMIC DNA]</scope>
    <source>
        <strain evidence="2">B3_G15</strain>
    </source>
</reference>
<dbReference type="InterPro" id="IPR050238">
    <property type="entry name" value="DNA_Rep/Repair_Clamp_Loader"/>
</dbReference>
<protein>
    <submittedName>
        <fullName evidence="2">DNA polymerase III subunit delta</fullName>
        <ecNumber evidence="2">2.7.7.7</ecNumber>
    </submittedName>
</protein>
<dbReference type="CDD" id="cd00009">
    <property type="entry name" value="AAA"/>
    <property type="match status" value="1"/>
</dbReference>
<evidence type="ECO:0000259" key="1">
    <source>
        <dbReference type="SMART" id="SM00382"/>
    </source>
</evidence>
<dbReference type="GO" id="GO:0008408">
    <property type="term" value="F:3'-5' exonuclease activity"/>
    <property type="evidence" value="ECO:0007669"/>
    <property type="project" value="InterPro"/>
</dbReference>
<dbReference type="EMBL" id="QMQA01000259">
    <property type="protein sequence ID" value="RLE11365.1"/>
    <property type="molecule type" value="Genomic_DNA"/>
</dbReference>